<dbReference type="AlphaFoldDB" id="A0A7J6X495"/>
<evidence type="ECO:0000313" key="3">
    <source>
        <dbReference type="Proteomes" id="UP000554482"/>
    </source>
</evidence>
<feature type="region of interest" description="Disordered" evidence="1">
    <location>
        <begin position="1"/>
        <end position="24"/>
    </location>
</feature>
<feature type="region of interest" description="Disordered" evidence="1">
    <location>
        <begin position="132"/>
        <end position="153"/>
    </location>
</feature>
<feature type="non-terminal residue" evidence="2">
    <location>
        <position position="1"/>
    </location>
</feature>
<organism evidence="2 3">
    <name type="scientific">Thalictrum thalictroides</name>
    <name type="common">Rue-anemone</name>
    <name type="synonym">Anemone thalictroides</name>
    <dbReference type="NCBI Taxonomy" id="46969"/>
    <lineage>
        <taxon>Eukaryota</taxon>
        <taxon>Viridiplantae</taxon>
        <taxon>Streptophyta</taxon>
        <taxon>Embryophyta</taxon>
        <taxon>Tracheophyta</taxon>
        <taxon>Spermatophyta</taxon>
        <taxon>Magnoliopsida</taxon>
        <taxon>Ranunculales</taxon>
        <taxon>Ranunculaceae</taxon>
        <taxon>Thalictroideae</taxon>
        <taxon>Thalictrum</taxon>
    </lineage>
</organism>
<dbReference type="Proteomes" id="UP000554482">
    <property type="component" value="Unassembled WGS sequence"/>
</dbReference>
<gene>
    <name evidence="2" type="ORF">FRX31_006526</name>
</gene>
<reference evidence="2 3" key="1">
    <citation type="submission" date="2020-06" db="EMBL/GenBank/DDBJ databases">
        <title>Transcriptomic and genomic resources for Thalictrum thalictroides and T. hernandezii: Facilitating candidate gene discovery in an emerging model plant lineage.</title>
        <authorList>
            <person name="Arias T."/>
            <person name="Riano-Pachon D.M."/>
            <person name="Di Stilio V.S."/>
        </authorList>
    </citation>
    <scope>NUCLEOTIDE SEQUENCE [LARGE SCALE GENOMIC DNA]</scope>
    <source>
        <strain evidence="3">cv. WT478/WT964</strain>
        <tissue evidence="2">Leaves</tissue>
    </source>
</reference>
<sequence>MKNTAMHDAGGKRISNPTHIRGPGSSINLVEKRNSLDIQDQGGNRNISSIQIRTSKGLHGSTLEGSNLKGDLNSNAEVGDDEEEIAIIEAEVNNSSLNVAAAEKPLLEAESNGKNLGLSTDVEIGSTLCDEGELNQSKEDQVTTNGSDSHEEHCAGKINSWAGVLGRKAV</sequence>
<evidence type="ECO:0000313" key="2">
    <source>
        <dbReference type="EMBL" id="KAF5203887.1"/>
    </source>
</evidence>
<proteinExistence type="predicted"/>
<protein>
    <submittedName>
        <fullName evidence="2">Uncharacterized protein</fullName>
    </submittedName>
</protein>
<accession>A0A7J6X495</accession>
<name>A0A7J6X495_THATH</name>
<comment type="caution">
    <text evidence="2">The sequence shown here is derived from an EMBL/GenBank/DDBJ whole genome shotgun (WGS) entry which is preliminary data.</text>
</comment>
<keyword evidence="3" id="KW-1185">Reference proteome</keyword>
<dbReference type="EMBL" id="JABWDY010006116">
    <property type="protein sequence ID" value="KAF5203887.1"/>
    <property type="molecule type" value="Genomic_DNA"/>
</dbReference>
<evidence type="ECO:0000256" key="1">
    <source>
        <dbReference type="SAM" id="MobiDB-lite"/>
    </source>
</evidence>